<protein>
    <recommendedName>
        <fullName evidence="4">Lysozyme</fullName>
    </recommendedName>
</protein>
<dbReference type="InterPro" id="IPR002053">
    <property type="entry name" value="Glyco_hydro_25"/>
</dbReference>
<dbReference type="Gene3D" id="3.20.20.80">
    <property type="entry name" value="Glycosidases"/>
    <property type="match status" value="1"/>
</dbReference>
<evidence type="ECO:0000256" key="1">
    <source>
        <dbReference type="ARBA" id="ARBA00010646"/>
    </source>
</evidence>
<dbReference type="PROSITE" id="PS51904">
    <property type="entry name" value="GLYCOSYL_HYDROL_F25_2"/>
    <property type="match status" value="1"/>
</dbReference>
<gene>
    <name evidence="2" type="ORF">AOZ06_07865</name>
</gene>
<dbReference type="SUPFAM" id="SSF51445">
    <property type="entry name" value="(Trans)glycosidases"/>
    <property type="match status" value="1"/>
</dbReference>
<dbReference type="GO" id="GO:0009253">
    <property type="term" value="P:peptidoglycan catabolic process"/>
    <property type="evidence" value="ECO:0007669"/>
    <property type="project" value="InterPro"/>
</dbReference>
<dbReference type="GO" id="GO:0016998">
    <property type="term" value="P:cell wall macromolecule catabolic process"/>
    <property type="evidence" value="ECO:0007669"/>
    <property type="project" value="InterPro"/>
</dbReference>
<evidence type="ECO:0000313" key="2">
    <source>
        <dbReference type="EMBL" id="ALG06860.1"/>
    </source>
</evidence>
<dbReference type="InterPro" id="IPR017853">
    <property type="entry name" value="GH"/>
</dbReference>
<dbReference type="KEGG" id="kphy:AOZ06_07865"/>
<dbReference type="STRING" id="860235.AOZ06_07865"/>
<reference evidence="2 3" key="1">
    <citation type="submission" date="2015-07" db="EMBL/GenBank/DDBJ databases">
        <title>Genome sequencing of Kibdelosporangium phytohabitans.</title>
        <authorList>
            <person name="Qin S."/>
            <person name="Xing K."/>
        </authorList>
    </citation>
    <scope>NUCLEOTIDE SEQUENCE [LARGE SCALE GENOMIC DNA]</scope>
    <source>
        <strain evidence="2 3">KLBMP1111</strain>
    </source>
</reference>
<accession>A0A0N9HTU3</accession>
<comment type="similarity">
    <text evidence="1">Belongs to the glycosyl hydrolase 25 family.</text>
</comment>
<organism evidence="2 3">
    <name type="scientific">Kibdelosporangium phytohabitans</name>
    <dbReference type="NCBI Taxonomy" id="860235"/>
    <lineage>
        <taxon>Bacteria</taxon>
        <taxon>Bacillati</taxon>
        <taxon>Actinomycetota</taxon>
        <taxon>Actinomycetes</taxon>
        <taxon>Pseudonocardiales</taxon>
        <taxon>Pseudonocardiaceae</taxon>
        <taxon>Kibdelosporangium</taxon>
    </lineage>
</organism>
<proteinExistence type="inferred from homology"/>
<dbReference type="GO" id="GO:0003796">
    <property type="term" value="F:lysozyme activity"/>
    <property type="evidence" value="ECO:0007669"/>
    <property type="project" value="InterPro"/>
</dbReference>
<evidence type="ECO:0008006" key="4">
    <source>
        <dbReference type="Google" id="ProtNLM"/>
    </source>
</evidence>
<dbReference type="Proteomes" id="UP000063699">
    <property type="component" value="Chromosome"/>
</dbReference>
<sequence length="192" mass="21210">MYGAGKRFAYIQLCRGVDSPDPLCVDNLKGAVAAGLAVGLYQRVFPQLGSPEQHALHYLACWNRVRAHVPDVTLPPAVDYEERIPGGGPWCMEYINIIRQATGRADHVIYSSGSWFEPNGFIGTTAWTDDPGIRIWPAHTDAWPYPGWAPGNPKFKHPRAFVHQYDQDGTCPGIEGKALLDISMKPLPLGRT</sequence>
<name>A0A0N9HTU3_9PSEU</name>
<dbReference type="Pfam" id="PF01183">
    <property type="entry name" value="Glyco_hydro_25"/>
    <property type="match status" value="1"/>
</dbReference>
<keyword evidence="3" id="KW-1185">Reference proteome</keyword>
<evidence type="ECO:0000313" key="3">
    <source>
        <dbReference type="Proteomes" id="UP000063699"/>
    </source>
</evidence>
<dbReference type="EMBL" id="CP012752">
    <property type="protein sequence ID" value="ALG06860.1"/>
    <property type="molecule type" value="Genomic_DNA"/>
</dbReference>
<dbReference type="AlphaFoldDB" id="A0A0N9HTU3"/>